<dbReference type="PANTHER" id="PTHR46277">
    <property type="entry name" value="OS03G0850700 PROTEIN"/>
    <property type="match status" value="1"/>
</dbReference>
<reference evidence="4" key="1">
    <citation type="submission" date="2021-01" db="EMBL/GenBank/DDBJ databases">
        <authorList>
            <person name="Corre E."/>
            <person name="Pelletier E."/>
            <person name="Niang G."/>
            <person name="Scheremetjew M."/>
            <person name="Finn R."/>
            <person name="Kale V."/>
            <person name="Holt S."/>
            <person name="Cochrane G."/>
            <person name="Meng A."/>
            <person name="Brown T."/>
            <person name="Cohen L."/>
        </authorList>
    </citation>
    <scope>NUCLEOTIDE SEQUENCE</scope>
    <source>
        <strain evidence="4">308</strain>
    </source>
</reference>
<dbReference type="InterPro" id="IPR001478">
    <property type="entry name" value="PDZ"/>
</dbReference>
<dbReference type="InterPro" id="IPR036273">
    <property type="entry name" value="CRAL/TRIO_N_dom_sf"/>
</dbReference>
<protein>
    <recommendedName>
        <fullName evidence="5">CRAL-TRIO domain-containing protein</fullName>
    </recommendedName>
</protein>
<feature type="domain" description="CRAL-TRIO" evidence="3">
    <location>
        <begin position="201"/>
        <end position="380"/>
    </location>
</feature>
<dbReference type="AlphaFoldDB" id="A0A7S1BTC8"/>
<dbReference type="InterPro" id="IPR036034">
    <property type="entry name" value="PDZ_sf"/>
</dbReference>
<dbReference type="PROSITE" id="PS50191">
    <property type="entry name" value="CRAL_TRIO"/>
    <property type="match status" value="1"/>
</dbReference>
<evidence type="ECO:0000256" key="1">
    <source>
        <dbReference type="SAM" id="MobiDB-lite"/>
    </source>
</evidence>
<dbReference type="SUPFAM" id="SSF52087">
    <property type="entry name" value="CRAL/TRIO domain"/>
    <property type="match status" value="1"/>
</dbReference>
<feature type="domain" description="PDZ" evidence="2">
    <location>
        <begin position="18"/>
        <end position="88"/>
    </location>
</feature>
<evidence type="ECO:0000259" key="2">
    <source>
        <dbReference type="PROSITE" id="PS50106"/>
    </source>
</evidence>
<dbReference type="InterPro" id="IPR001251">
    <property type="entry name" value="CRAL-TRIO_dom"/>
</dbReference>
<dbReference type="SUPFAM" id="SSF46938">
    <property type="entry name" value="CRAL/TRIO N-terminal domain"/>
    <property type="match status" value="1"/>
</dbReference>
<gene>
    <name evidence="4" type="ORF">CHYS00102_LOCUS24554</name>
</gene>
<feature type="region of interest" description="Disordered" evidence="1">
    <location>
        <begin position="85"/>
        <end position="107"/>
    </location>
</feature>
<dbReference type="EMBL" id="HBFR01033631">
    <property type="protein sequence ID" value="CAD8897340.1"/>
    <property type="molecule type" value="Transcribed_RNA"/>
</dbReference>
<dbReference type="CDD" id="cd00170">
    <property type="entry name" value="SEC14"/>
    <property type="match status" value="1"/>
</dbReference>
<dbReference type="InterPro" id="IPR036865">
    <property type="entry name" value="CRAL-TRIO_dom_sf"/>
</dbReference>
<sequence length="380" mass="41728">MVNPLFYSTSEDKPKQLEISFASDPTGQLGAQLNTNDRSQTSEMFCPGYAAIGRLIEGNTVARRSGVEVGDFIVAVNGVGFRRFAPDENDEDDELKDGTSEVGEALSPEELALRKKIKAKVVPTGQPGEAYGALLGSIKSIKGAADPANPLLLSLERHGWDAKSNSWPRFLVARDGNVPDAMMMLQTHEAWREKTFPIDRSDDMIQAVLKSRAVSEVDAEVDGFFPTLYVNFSALQRLEFVESAHVVDAFVMLVETVLARQGDPRAPRLCQLIDLTGVGISSKLRIDVLKHVYSCFEPNYPETLEKMVLYPVSKYLASTCNMLLSFVNEKTKKKFVITDSLATVCKELGWPLQKVEAAGGVSEYIEAQAIAAASLIIEEK</sequence>
<dbReference type="Gene3D" id="3.40.525.10">
    <property type="entry name" value="CRAL-TRIO lipid binding domain"/>
    <property type="match status" value="1"/>
</dbReference>
<evidence type="ECO:0000259" key="3">
    <source>
        <dbReference type="PROSITE" id="PS50191"/>
    </source>
</evidence>
<dbReference type="Pfam" id="PF00650">
    <property type="entry name" value="CRAL_TRIO"/>
    <property type="match status" value="1"/>
</dbReference>
<proteinExistence type="predicted"/>
<dbReference type="PANTHER" id="PTHR46277:SF3">
    <property type="entry name" value="BINDING PROTEIN, PUTATIVE-RELATED"/>
    <property type="match status" value="1"/>
</dbReference>
<accession>A0A7S1BTC8</accession>
<organism evidence="4">
    <name type="scientific">Corethron hystrix</name>
    <dbReference type="NCBI Taxonomy" id="216773"/>
    <lineage>
        <taxon>Eukaryota</taxon>
        <taxon>Sar</taxon>
        <taxon>Stramenopiles</taxon>
        <taxon>Ochrophyta</taxon>
        <taxon>Bacillariophyta</taxon>
        <taxon>Coscinodiscophyceae</taxon>
        <taxon>Corethrophycidae</taxon>
        <taxon>Corethrales</taxon>
        <taxon>Corethraceae</taxon>
        <taxon>Corethron</taxon>
    </lineage>
</organism>
<dbReference type="PROSITE" id="PS50106">
    <property type="entry name" value="PDZ"/>
    <property type="match status" value="1"/>
</dbReference>
<evidence type="ECO:0008006" key="5">
    <source>
        <dbReference type="Google" id="ProtNLM"/>
    </source>
</evidence>
<evidence type="ECO:0000313" key="4">
    <source>
        <dbReference type="EMBL" id="CAD8897340.1"/>
    </source>
</evidence>
<name>A0A7S1BTC8_9STRA</name>
<dbReference type="SUPFAM" id="SSF50156">
    <property type="entry name" value="PDZ domain-like"/>
    <property type="match status" value="1"/>
</dbReference>